<dbReference type="EMBL" id="LR134473">
    <property type="protein sequence ID" value="VEI02254.1"/>
    <property type="molecule type" value="Genomic_DNA"/>
</dbReference>
<dbReference type="Pfam" id="PF14013">
    <property type="entry name" value="MT0933_antitox"/>
    <property type="match status" value="1"/>
</dbReference>
<dbReference type="Proteomes" id="UP000277858">
    <property type="component" value="Chromosome"/>
</dbReference>
<evidence type="ECO:0000313" key="3">
    <source>
        <dbReference type="Proteomes" id="UP000277858"/>
    </source>
</evidence>
<organism evidence="2 3">
    <name type="scientific">Acidipropionibacterium jensenii</name>
    <dbReference type="NCBI Taxonomy" id="1749"/>
    <lineage>
        <taxon>Bacteria</taxon>
        <taxon>Bacillati</taxon>
        <taxon>Actinomycetota</taxon>
        <taxon>Actinomycetes</taxon>
        <taxon>Propionibacteriales</taxon>
        <taxon>Propionibacteriaceae</taxon>
        <taxon>Acidipropionibacterium</taxon>
    </lineage>
</organism>
<dbReference type="AlphaFoldDB" id="A0A3S4YMK3"/>
<dbReference type="RefSeq" id="WP_028702972.1">
    <property type="nucleotide sequence ID" value="NZ_CP025570.1"/>
</dbReference>
<dbReference type="Proteomes" id="UP000285875">
    <property type="component" value="Chromosome"/>
</dbReference>
<reference evidence="4" key="1">
    <citation type="submission" date="2017-12" db="EMBL/GenBank/DDBJ databases">
        <title>Whole genome sequencing of Acidipropionibacterium jensenii strains JS279 and JS280.</title>
        <authorList>
            <person name="Deptula P."/>
            <person name="Laine P."/>
            <person name="Smolander O.-P."/>
            <person name="Paulin L."/>
            <person name="Auvinen P."/>
            <person name="Varmanen P."/>
        </authorList>
    </citation>
    <scope>NUCLEOTIDE SEQUENCE [LARGE SCALE GENOMIC DNA]</scope>
    <source>
        <strain evidence="4">JS280</strain>
    </source>
</reference>
<gene>
    <name evidence="1" type="ORF">C0Z10_07200</name>
    <name evidence="2" type="ORF">NCTC13652_00425</name>
</gene>
<evidence type="ECO:0000313" key="4">
    <source>
        <dbReference type="Proteomes" id="UP000285875"/>
    </source>
</evidence>
<reference evidence="1" key="3">
    <citation type="journal article" date="2019" name="Microorganisms">
        <title>Red-Brown Pigmentation of Acidipropionibacterium jensenii Is Tied to Haemolytic Activity and cyl-Like Gene Cluster.</title>
        <authorList>
            <person name="Deptula P."/>
            <person name="Loivamaa I."/>
            <person name="Smolander O.P."/>
            <person name="Laine P."/>
            <person name="Roberts R.J."/>
            <person name="Piironen V."/>
            <person name="Paulin L."/>
            <person name="Savijoki K."/>
            <person name="Auvinen P."/>
            <person name="Varmanen P."/>
        </authorList>
    </citation>
    <scope>NUCLEOTIDE SEQUENCE</scope>
    <source>
        <strain evidence="1">JS280</strain>
    </source>
</reference>
<reference evidence="2 3" key="2">
    <citation type="submission" date="2018-12" db="EMBL/GenBank/DDBJ databases">
        <authorList>
            <consortium name="Pathogen Informatics"/>
        </authorList>
    </citation>
    <scope>NUCLEOTIDE SEQUENCE [LARGE SCALE GENOMIC DNA]</scope>
    <source>
        <strain evidence="2 3">NCTC13652</strain>
    </source>
</reference>
<sequence length="66" mass="7168">MGLFDKAKDAVINHQDKIKDAVNSHEDQIDQAVDKIGDKIDSVTGDKFSGQIDAAQKAVKDRTGNL</sequence>
<keyword evidence="3" id="KW-1185">Reference proteome</keyword>
<proteinExistence type="predicted"/>
<protein>
    <submittedName>
        <fullName evidence="1">Antitoxin</fullName>
    </submittedName>
</protein>
<dbReference type="GeneID" id="82885836"/>
<name>A0A3S4YMK3_9ACTN</name>
<evidence type="ECO:0000313" key="2">
    <source>
        <dbReference type="EMBL" id="VEI02254.1"/>
    </source>
</evidence>
<dbReference type="STRING" id="1122997.GCA_000425285_01351"/>
<dbReference type="EMBL" id="CP025570">
    <property type="protein sequence ID" value="AZZ39571.1"/>
    <property type="molecule type" value="Genomic_DNA"/>
</dbReference>
<dbReference type="InterPro" id="IPR028037">
    <property type="entry name" value="Antitoxin_Rv0909/MT0933"/>
</dbReference>
<dbReference type="KEGG" id="aji:C0Z10_07200"/>
<dbReference type="OrthoDB" id="5125103at2"/>
<evidence type="ECO:0000313" key="1">
    <source>
        <dbReference type="EMBL" id="AZZ39571.1"/>
    </source>
</evidence>
<accession>A0A3S4YMK3</accession>